<organism evidence="2 3">
    <name type="scientific">Streptomyces roseirectus</name>
    <dbReference type="NCBI Taxonomy" id="2768066"/>
    <lineage>
        <taxon>Bacteria</taxon>
        <taxon>Bacillati</taxon>
        <taxon>Actinomycetota</taxon>
        <taxon>Actinomycetes</taxon>
        <taxon>Kitasatosporales</taxon>
        <taxon>Streptomycetaceae</taxon>
        <taxon>Streptomyces</taxon>
    </lineage>
</organism>
<dbReference type="KEGG" id="sroi:IAG44_05310"/>
<evidence type="ECO:0000313" key="2">
    <source>
        <dbReference type="EMBL" id="QNP68922.1"/>
    </source>
</evidence>
<dbReference type="AlphaFoldDB" id="A0A7H0I806"/>
<dbReference type="EMBL" id="CP060828">
    <property type="protein sequence ID" value="QNP68922.1"/>
    <property type="molecule type" value="Genomic_DNA"/>
</dbReference>
<keyword evidence="1" id="KW-0472">Membrane</keyword>
<evidence type="ECO:0000313" key="3">
    <source>
        <dbReference type="Proteomes" id="UP000516052"/>
    </source>
</evidence>
<proteinExistence type="predicted"/>
<evidence type="ECO:0000256" key="1">
    <source>
        <dbReference type="SAM" id="Phobius"/>
    </source>
</evidence>
<gene>
    <name evidence="2" type="ORF">IAG44_05310</name>
</gene>
<keyword evidence="1" id="KW-0812">Transmembrane</keyword>
<accession>A0A7H0I806</accession>
<reference evidence="2 3" key="1">
    <citation type="submission" date="2020-08" db="EMBL/GenBank/DDBJ databases">
        <title>A novel species.</title>
        <authorList>
            <person name="Gao J."/>
        </authorList>
    </citation>
    <scope>NUCLEOTIDE SEQUENCE [LARGE SCALE GENOMIC DNA]</scope>
    <source>
        <strain evidence="2 3">CRXT-G-22</strain>
    </source>
</reference>
<name>A0A7H0I806_9ACTN</name>
<protein>
    <submittedName>
        <fullName evidence="2">Uncharacterized protein</fullName>
    </submittedName>
</protein>
<keyword evidence="3" id="KW-1185">Reference proteome</keyword>
<dbReference type="RefSeq" id="WP_187745961.1">
    <property type="nucleotide sequence ID" value="NZ_CP060828.1"/>
</dbReference>
<keyword evidence="1" id="KW-1133">Transmembrane helix</keyword>
<dbReference type="Proteomes" id="UP000516052">
    <property type="component" value="Chromosome"/>
</dbReference>
<sequence length="378" mass="40333">MADGGVEQGRLAPLRKRWKAVSAVTAALAAVAVTVPVVLADSDGAPPCQAVPASTRALAGDPAAATRALDPGEDLSRLPAVRALFVERPCGDGGAVLGRVVDAGTRVEGRAHSLEQARSAYGVVRVLGRAGEPLPAGLTTAVAGLLSAYVVDQSLYFDIDRDDERPAVTAEQAEAFDPRPGSFLAPGEAHAHFSYTGSSLTGSLRVGAVRARTVWDPRVFAILYDAERAYFAHYLERLTDNGADPDRAPGGSDRSSTSWVDRDLGRFGDRLGALMGMRTELVRNGTIPDVAEFDRAVRKHTRGAYLAADRRVTSRTPQGTIAARPVSGPVQGQLMDGRAQLYAVLEKWAATRGTPEARVVEMRRSIDKQYLQSFVYPD</sequence>
<feature type="transmembrane region" description="Helical" evidence="1">
    <location>
        <begin position="20"/>
        <end position="39"/>
    </location>
</feature>